<dbReference type="EMBL" id="AP019400">
    <property type="protein sequence ID" value="BBI33283.1"/>
    <property type="molecule type" value="Genomic_DNA"/>
</dbReference>
<dbReference type="Proteomes" id="UP000289856">
    <property type="component" value="Chromosome"/>
</dbReference>
<proteinExistence type="predicted"/>
<protein>
    <submittedName>
        <fullName evidence="2">Stress responsive protein</fullName>
    </submittedName>
</protein>
<dbReference type="KEGG" id="cohn:KCTCHS21_26820"/>
<organism evidence="2 3">
    <name type="scientific">Cohnella abietis</name>
    <dbReference type="NCBI Taxonomy" id="2507935"/>
    <lineage>
        <taxon>Bacteria</taxon>
        <taxon>Bacillati</taxon>
        <taxon>Bacillota</taxon>
        <taxon>Bacilli</taxon>
        <taxon>Bacillales</taxon>
        <taxon>Paenibacillaceae</taxon>
        <taxon>Cohnella</taxon>
    </lineage>
</organism>
<keyword evidence="3" id="KW-1185">Reference proteome</keyword>
<dbReference type="AlphaFoldDB" id="A0A3T1D594"/>
<accession>A0A3T1D594</accession>
<dbReference type="Gene3D" id="3.30.70.100">
    <property type="match status" value="1"/>
</dbReference>
<sequence length="110" mass="12910">MAKDSIVHSVIFNLKHPQGSEEENRFIEDGRAILTSIPVVQNFKVYRQVSPKNEYAFGFSMEFANAEDYETYNLHPLHVSFVSERWETEVLNFLEIDYKEKDKDEDTSET</sequence>
<feature type="domain" description="Stress-response A/B barrel" evidence="1">
    <location>
        <begin position="6"/>
        <end position="98"/>
    </location>
</feature>
<dbReference type="OrthoDB" id="9808130at2"/>
<evidence type="ECO:0000313" key="3">
    <source>
        <dbReference type="Proteomes" id="UP000289856"/>
    </source>
</evidence>
<evidence type="ECO:0000313" key="2">
    <source>
        <dbReference type="EMBL" id="BBI33283.1"/>
    </source>
</evidence>
<dbReference type="PROSITE" id="PS51502">
    <property type="entry name" value="S_R_A_B_BARREL"/>
    <property type="match status" value="1"/>
</dbReference>
<dbReference type="SUPFAM" id="SSF54909">
    <property type="entry name" value="Dimeric alpha+beta barrel"/>
    <property type="match status" value="1"/>
</dbReference>
<dbReference type="InterPro" id="IPR013097">
    <property type="entry name" value="Dabb"/>
</dbReference>
<gene>
    <name evidence="2" type="ORF">KCTCHS21_26820</name>
</gene>
<dbReference type="RefSeq" id="WP_130608736.1">
    <property type="nucleotide sequence ID" value="NZ_AP019400.1"/>
</dbReference>
<dbReference type="InterPro" id="IPR011008">
    <property type="entry name" value="Dimeric_a/b-barrel"/>
</dbReference>
<name>A0A3T1D594_9BACL</name>
<evidence type="ECO:0000259" key="1">
    <source>
        <dbReference type="PROSITE" id="PS51502"/>
    </source>
</evidence>
<reference evidence="2 3" key="1">
    <citation type="submission" date="2019-01" db="EMBL/GenBank/DDBJ databases">
        <title>Complete genome sequence of Cohnella hallensis HS21 isolated from Korean fir (Abies koreana) rhizospheric soil.</title>
        <authorList>
            <person name="Jiang L."/>
            <person name="Kang S.W."/>
            <person name="Kim S."/>
            <person name="Jung J."/>
            <person name="Kim C.Y."/>
            <person name="Kim D.H."/>
            <person name="Kim S.W."/>
            <person name="Lee J."/>
        </authorList>
    </citation>
    <scope>NUCLEOTIDE SEQUENCE [LARGE SCALE GENOMIC DNA]</scope>
    <source>
        <strain evidence="2 3">HS21</strain>
    </source>
</reference>
<dbReference type="Pfam" id="PF07876">
    <property type="entry name" value="Dabb"/>
    <property type="match status" value="1"/>
</dbReference>
<dbReference type="SMART" id="SM00886">
    <property type="entry name" value="Dabb"/>
    <property type="match status" value="1"/>
</dbReference>